<sequence length="86" mass="9503">MDNFLAGIFNSIRRMPYRRGPKRWVGGICGGLAAQFGWDVKVVRIVVLLSFILPYIGVATYLIAWALLPAQDGSIPLETAVRKLNA</sequence>
<keyword evidence="5 6" id="KW-0472">Membrane</keyword>
<reference evidence="8 9" key="1">
    <citation type="submission" date="2024-09" db="EMBL/GenBank/DDBJ databases">
        <authorList>
            <person name="Sun Q."/>
            <person name="Mori K."/>
        </authorList>
    </citation>
    <scope>NUCLEOTIDE SEQUENCE [LARGE SCALE GENOMIC DNA]</scope>
    <source>
        <strain evidence="8 9">NCAIM B.02604</strain>
    </source>
</reference>
<keyword evidence="9" id="KW-1185">Reference proteome</keyword>
<evidence type="ECO:0000256" key="6">
    <source>
        <dbReference type="SAM" id="Phobius"/>
    </source>
</evidence>
<feature type="transmembrane region" description="Helical" evidence="6">
    <location>
        <begin position="44"/>
        <end position="68"/>
    </location>
</feature>
<dbReference type="Pfam" id="PF04024">
    <property type="entry name" value="PspC"/>
    <property type="match status" value="1"/>
</dbReference>
<proteinExistence type="predicted"/>
<evidence type="ECO:0000256" key="4">
    <source>
        <dbReference type="ARBA" id="ARBA00022989"/>
    </source>
</evidence>
<dbReference type="PANTHER" id="PTHR33885:SF3">
    <property type="entry name" value="PHAGE SHOCK PROTEIN C"/>
    <property type="match status" value="1"/>
</dbReference>
<keyword evidence="3 6" id="KW-0812">Transmembrane</keyword>
<protein>
    <submittedName>
        <fullName evidence="8">PspC domain-containing protein</fullName>
    </submittedName>
</protein>
<accession>A0ABV6P901</accession>
<feature type="domain" description="Phage shock protein PspC N-terminal" evidence="7">
    <location>
        <begin position="17"/>
        <end position="70"/>
    </location>
</feature>
<comment type="subcellular location">
    <subcellularLocation>
        <location evidence="1">Cell membrane</location>
        <topology evidence="1">Single-pass membrane protein</topology>
    </subcellularLocation>
</comment>
<dbReference type="InterPro" id="IPR007168">
    <property type="entry name" value="Phageshock_PspC_N"/>
</dbReference>
<evidence type="ECO:0000256" key="5">
    <source>
        <dbReference type="ARBA" id="ARBA00023136"/>
    </source>
</evidence>
<evidence type="ECO:0000256" key="3">
    <source>
        <dbReference type="ARBA" id="ARBA00022692"/>
    </source>
</evidence>
<dbReference type="PANTHER" id="PTHR33885">
    <property type="entry name" value="PHAGE SHOCK PROTEIN C"/>
    <property type="match status" value="1"/>
</dbReference>
<name>A0ABV6P901_9MICC</name>
<dbReference type="EMBL" id="JBHLUB010000021">
    <property type="protein sequence ID" value="MFC0581609.1"/>
    <property type="molecule type" value="Genomic_DNA"/>
</dbReference>
<evidence type="ECO:0000313" key="9">
    <source>
        <dbReference type="Proteomes" id="UP001589862"/>
    </source>
</evidence>
<evidence type="ECO:0000256" key="2">
    <source>
        <dbReference type="ARBA" id="ARBA00022475"/>
    </source>
</evidence>
<evidence type="ECO:0000256" key="1">
    <source>
        <dbReference type="ARBA" id="ARBA00004162"/>
    </source>
</evidence>
<dbReference type="InterPro" id="IPR052027">
    <property type="entry name" value="PspC"/>
</dbReference>
<dbReference type="RefSeq" id="WP_377458299.1">
    <property type="nucleotide sequence ID" value="NZ_JBHLUB010000021.1"/>
</dbReference>
<comment type="caution">
    <text evidence="8">The sequence shown here is derived from an EMBL/GenBank/DDBJ whole genome shotgun (WGS) entry which is preliminary data.</text>
</comment>
<keyword evidence="4 6" id="KW-1133">Transmembrane helix</keyword>
<gene>
    <name evidence="8" type="ORF">ACFFFR_04310</name>
</gene>
<evidence type="ECO:0000313" key="8">
    <source>
        <dbReference type="EMBL" id="MFC0581609.1"/>
    </source>
</evidence>
<organism evidence="8 9">
    <name type="scientific">Micrococcoides hystricis</name>
    <dbReference type="NCBI Taxonomy" id="1572761"/>
    <lineage>
        <taxon>Bacteria</taxon>
        <taxon>Bacillati</taxon>
        <taxon>Actinomycetota</taxon>
        <taxon>Actinomycetes</taxon>
        <taxon>Micrococcales</taxon>
        <taxon>Micrococcaceae</taxon>
        <taxon>Micrococcoides</taxon>
    </lineage>
</organism>
<keyword evidence="2" id="KW-1003">Cell membrane</keyword>
<dbReference type="Proteomes" id="UP001589862">
    <property type="component" value="Unassembled WGS sequence"/>
</dbReference>
<evidence type="ECO:0000259" key="7">
    <source>
        <dbReference type="Pfam" id="PF04024"/>
    </source>
</evidence>